<feature type="domain" description="DUF6576" evidence="9">
    <location>
        <begin position="249"/>
        <end position="291"/>
    </location>
</feature>
<evidence type="ECO:0000256" key="3">
    <source>
        <dbReference type="ARBA" id="ARBA00022692"/>
    </source>
</evidence>
<dbReference type="RefSeq" id="WP_062178067.1">
    <property type="nucleotide sequence ID" value="NZ_BBXL01000004.1"/>
</dbReference>
<feature type="transmembrane region" description="Helical" evidence="7">
    <location>
        <begin position="79"/>
        <end position="100"/>
    </location>
</feature>
<dbReference type="AlphaFoldDB" id="A0A1M5D8H0"/>
<reference evidence="11" key="1">
    <citation type="submission" date="2016-11" db="EMBL/GenBank/DDBJ databases">
        <authorList>
            <person name="Varghese N."/>
            <person name="Submissions S."/>
        </authorList>
    </citation>
    <scope>NUCLEOTIDE SEQUENCE [LARGE SCALE GENOMIC DNA]</scope>
    <source>
        <strain evidence="11">DSM 27370</strain>
    </source>
</reference>
<evidence type="ECO:0000256" key="5">
    <source>
        <dbReference type="ARBA" id="ARBA00022989"/>
    </source>
</evidence>
<feature type="domain" description="Peptidase S54 rhomboid" evidence="8">
    <location>
        <begin position="65"/>
        <end position="212"/>
    </location>
</feature>
<evidence type="ECO:0000256" key="7">
    <source>
        <dbReference type="SAM" id="Phobius"/>
    </source>
</evidence>
<comment type="subcellular location">
    <subcellularLocation>
        <location evidence="1">Membrane</location>
        <topology evidence="1">Multi-pass membrane protein</topology>
    </subcellularLocation>
</comment>
<evidence type="ECO:0000259" key="8">
    <source>
        <dbReference type="Pfam" id="PF01694"/>
    </source>
</evidence>
<dbReference type="EMBL" id="FQUC01000008">
    <property type="protein sequence ID" value="SHF63306.1"/>
    <property type="molecule type" value="Genomic_DNA"/>
</dbReference>
<evidence type="ECO:0000256" key="1">
    <source>
        <dbReference type="ARBA" id="ARBA00004141"/>
    </source>
</evidence>
<feature type="transmembrane region" description="Helical" evidence="7">
    <location>
        <begin position="171"/>
        <end position="189"/>
    </location>
</feature>
<keyword evidence="4" id="KW-0378">Hydrolase</keyword>
<dbReference type="Proteomes" id="UP000184480">
    <property type="component" value="Unassembled WGS sequence"/>
</dbReference>
<dbReference type="PANTHER" id="PTHR43731:SF14">
    <property type="entry name" value="PRESENILIN-ASSOCIATED RHOMBOID-LIKE PROTEIN, MITOCHONDRIAL"/>
    <property type="match status" value="1"/>
</dbReference>
<dbReference type="Pfam" id="PF01694">
    <property type="entry name" value="Rhomboid"/>
    <property type="match status" value="1"/>
</dbReference>
<keyword evidence="6 7" id="KW-0472">Membrane</keyword>
<keyword evidence="5 7" id="KW-1133">Transmembrane helix</keyword>
<dbReference type="STRING" id="1346286.SAMN05444362_108110"/>
<protein>
    <submittedName>
        <fullName evidence="10">Membrane associated serine protease, rhomboid family</fullName>
    </submittedName>
</protein>
<dbReference type="GO" id="GO:0004252">
    <property type="term" value="F:serine-type endopeptidase activity"/>
    <property type="evidence" value="ECO:0007669"/>
    <property type="project" value="InterPro"/>
</dbReference>
<dbReference type="OrthoDB" id="680602at2"/>
<accession>A0A1M5D8H0</accession>
<dbReference type="InterPro" id="IPR050925">
    <property type="entry name" value="Rhomboid_protease_S54"/>
</dbReference>
<dbReference type="InterPro" id="IPR022764">
    <property type="entry name" value="Peptidase_S54_rhomboid_dom"/>
</dbReference>
<feature type="transmembrane region" description="Helical" evidence="7">
    <location>
        <begin position="137"/>
        <end position="155"/>
    </location>
</feature>
<keyword evidence="10" id="KW-0645">Protease</keyword>
<dbReference type="PANTHER" id="PTHR43731">
    <property type="entry name" value="RHOMBOID PROTEASE"/>
    <property type="match status" value="1"/>
</dbReference>
<keyword evidence="11" id="KW-1185">Reference proteome</keyword>
<dbReference type="GO" id="GO:0016020">
    <property type="term" value="C:membrane"/>
    <property type="evidence" value="ECO:0007669"/>
    <property type="project" value="UniProtKB-SubCell"/>
</dbReference>
<keyword evidence="3 7" id="KW-0812">Transmembrane</keyword>
<dbReference type="InterPro" id="IPR046483">
    <property type="entry name" value="DUF6576"/>
</dbReference>
<comment type="similarity">
    <text evidence="2">Belongs to the peptidase S54 family.</text>
</comment>
<evidence type="ECO:0000256" key="2">
    <source>
        <dbReference type="ARBA" id="ARBA00009045"/>
    </source>
</evidence>
<feature type="transmembrane region" description="Helical" evidence="7">
    <location>
        <begin position="17"/>
        <end position="42"/>
    </location>
</feature>
<feature type="transmembrane region" description="Helical" evidence="7">
    <location>
        <begin position="107"/>
        <end position="131"/>
    </location>
</feature>
<name>A0A1M5D8H0_9BACT</name>
<dbReference type="Gene3D" id="1.20.1540.10">
    <property type="entry name" value="Rhomboid-like"/>
    <property type="match status" value="1"/>
</dbReference>
<dbReference type="SUPFAM" id="SSF144091">
    <property type="entry name" value="Rhomboid-like"/>
    <property type="match status" value="1"/>
</dbReference>
<gene>
    <name evidence="10" type="ORF">SAMN05444362_108110</name>
</gene>
<organism evidence="10 11">
    <name type="scientific">Dysgonomonas macrotermitis</name>
    <dbReference type="NCBI Taxonomy" id="1346286"/>
    <lineage>
        <taxon>Bacteria</taxon>
        <taxon>Pseudomonadati</taxon>
        <taxon>Bacteroidota</taxon>
        <taxon>Bacteroidia</taxon>
        <taxon>Bacteroidales</taxon>
        <taxon>Dysgonomonadaceae</taxon>
        <taxon>Dysgonomonas</taxon>
    </lineage>
</organism>
<evidence type="ECO:0000313" key="10">
    <source>
        <dbReference type="EMBL" id="SHF63306.1"/>
    </source>
</evidence>
<proteinExistence type="inferred from homology"/>
<dbReference type="GO" id="GO:0006508">
    <property type="term" value="P:proteolysis"/>
    <property type="evidence" value="ECO:0007669"/>
    <property type="project" value="UniProtKB-KW"/>
</dbReference>
<dbReference type="InterPro" id="IPR035952">
    <property type="entry name" value="Rhomboid-like_sf"/>
</dbReference>
<feature type="transmembrane region" description="Helical" evidence="7">
    <location>
        <begin position="195"/>
        <end position="213"/>
    </location>
</feature>
<evidence type="ECO:0000259" key="9">
    <source>
        <dbReference type="Pfam" id="PF20216"/>
    </source>
</evidence>
<evidence type="ECO:0000256" key="6">
    <source>
        <dbReference type="ARBA" id="ARBA00023136"/>
    </source>
</evidence>
<evidence type="ECO:0000256" key="4">
    <source>
        <dbReference type="ARBA" id="ARBA00022801"/>
    </source>
</evidence>
<sequence>MADFIKSFRNLLKGKDVVFTLIIINVMVFLVCALLRVIGLLFEIPYPDLSVYFEVSSNIGIVIRHIWTLITYMFLHYDVLHILFNMLMLYWFGIIFRSYFTPKHMVAVYILGGIAAALFYILTFNTIPYFIKLGSSSMIGASGAVTAIIFAAAFYNKNLQVGLLFFGRIKIIYIALFIFVLDFIALGGGNNTGGHVAHIGGALFGYLFATQYLKGRDITKWFNMVIDKVVNLFKPSPRMRVTYRKEKTDEEYNQQRHNTEEQIDAILDKIKQSGYSSLSSDEKKKLFDASNK</sequence>
<dbReference type="Pfam" id="PF20216">
    <property type="entry name" value="DUF6576"/>
    <property type="match status" value="1"/>
</dbReference>
<evidence type="ECO:0000313" key="11">
    <source>
        <dbReference type="Proteomes" id="UP000184480"/>
    </source>
</evidence>